<feature type="region of interest" description="Disordered" evidence="6">
    <location>
        <begin position="1213"/>
        <end position="1239"/>
    </location>
</feature>
<feature type="compositionally biased region" description="Basic residues" evidence="6">
    <location>
        <begin position="1584"/>
        <end position="1593"/>
    </location>
</feature>
<feature type="domain" description="C2H2-type" evidence="7">
    <location>
        <begin position="698"/>
        <end position="725"/>
    </location>
</feature>
<dbReference type="GO" id="GO:0005667">
    <property type="term" value="C:transcription regulator complex"/>
    <property type="evidence" value="ECO:0007669"/>
    <property type="project" value="TreeGrafter"/>
</dbReference>
<feature type="compositionally biased region" description="Basic residues" evidence="6">
    <location>
        <begin position="84"/>
        <end position="93"/>
    </location>
</feature>
<dbReference type="PANTHER" id="PTHR16089:SF40">
    <property type="entry name" value="SUPPRESSOR OF ACTIVATED EGL-4 PROTEIN 1"/>
    <property type="match status" value="1"/>
</dbReference>
<dbReference type="PROSITE" id="PS51156">
    <property type="entry name" value="ELM2"/>
    <property type="match status" value="1"/>
</dbReference>
<evidence type="ECO:0000256" key="6">
    <source>
        <dbReference type="SAM" id="MobiDB-lite"/>
    </source>
</evidence>
<evidence type="ECO:0000256" key="3">
    <source>
        <dbReference type="ARBA" id="ARBA00023163"/>
    </source>
</evidence>
<dbReference type="GO" id="GO:0003714">
    <property type="term" value="F:transcription corepressor activity"/>
    <property type="evidence" value="ECO:0007669"/>
    <property type="project" value="TreeGrafter"/>
</dbReference>
<dbReference type="PROSITE" id="PS00028">
    <property type="entry name" value="ZINC_FINGER_C2H2_1"/>
    <property type="match status" value="5"/>
</dbReference>
<protein>
    <submittedName>
        <fullName evidence="10">Uncharacterized protein</fullName>
    </submittedName>
</protein>
<feature type="compositionally biased region" description="Low complexity" evidence="6">
    <location>
        <begin position="461"/>
        <end position="484"/>
    </location>
</feature>
<dbReference type="Gene3D" id="3.30.160.60">
    <property type="entry name" value="Classic Zinc Finger"/>
    <property type="match status" value="3"/>
</dbReference>
<feature type="compositionally biased region" description="Polar residues" evidence="6">
    <location>
        <begin position="1146"/>
        <end position="1180"/>
    </location>
</feature>
<feature type="region of interest" description="Disordered" evidence="6">
    <location>
        <begin position="313"/>
        <end position="345"/>
    </location>
</feature>
<keyword evidence="3" id="KW-0804">Transcription</keyword>
<keyword evidence="2" id="KW-0805">Transcription regulation</keyword>
<dbReference type="InterPro" id="IPR000949">
    <property type="entry name" value="ELM2_dom"/>
</dbReference>
<feature type="region of interest" description="Disordered" evidence="6">
    <location>
        <begin position="454"/>
        <end position="535"/>
    </location>
</feature>
<proteinExistence type="predicted"/>
<dbReference type="InterPro" id="IPR051066">
    <property type="entry name" value="Trans_reg/Corepressor"/>
</dbReference>
<keyword evidence="5" id="KW-0863">Zinc-finger</keyword>
<evidence type="ECO:0000313" key="10">
    <source>
        <dbReference type="EMBL" id="CAF1266831.1"/>
    </source>
</evidence>
<dbReference type="SMART" id="SM01189">
    <property type="entry name" value="ELM2"/>
    <property type="match status" value="1"/>
</dbReference>
<dbReference type="InterPro" id="IPR036236">
    <property type="entry name" value="Znf_C2H2_sf"/>
</dbReference>
<dbReference type="InterPro" id="IPR013087">
    <property type="entry name" value="Znf_C2H2_type"/>
</dbReference>
<feature type="domain" description="ELM2" evidence="8">
    <location>
        <begin position="1341"/>
        <end position="1435"/>
    </location>
</feature>
<feature type="compositionally biased region" description="Low complexity" evidence="6">
    <location>
        <begin position="149"/>
        <end position="161"/>
    </location>
</feature>
<dbReference type="SMART" id="SM00355">
    <property type="entry name" value="ZnF_C2H2"/>
    <property type="match status" value="5"/>
</dbReference>
<comment type="caution">
    <text evidence="10">The sequence shown here is derived from an EMBL/GenBank/DDBJ whole genome shotgun (WGS) entry which is preliminary data.</text>
</comment>
<feature type="domain" description="SANT" evidence="9">
    <location>
        <begin position="1451"/>
        <end position="1502"/>
    </location>
</feature>
<feature type="compositionally biased region" description="Low complexity" evidence="6">
    <location>
        <begin position="8"/>
        <end position="23"/>
    </location>
</feature>
<gene>
    <name evidence="10" type="ORF">EDS130_LOCUS28819</name>
</gene>
<feature type="region of interest" description="Disordered" evidence="6">
    <location>
        <begin position="653"/>
        <end position="680"/>
    </location>
</feature>
<feature type="compositionally biased region" description="Basic and acidic residues" evidence="6">
    <location>
        <begin position="313"/>
        <end position="326"/>
    </location>
</feature>
<dbReference type="OrthoDB" id="5977959at2759"/>
<keyword evidence="4" id="KW-0539">Nucleus</keyword>
<keyword evidence="5" id="KW-0479">Metal-binding</keyword>
<dbReference type="Gene3D" id="1.10.10.60">
    <property type="entry name" value="Homeodomain-like"/>
    <property type="match status" value="1"/>
</dbReference>
<dbReference type="Pfam" id="PF00096">
    <property type="entry name" value="zf-C2H2"/>
    <property type="match status" value="1"/>
</dbReference>
<comment type="subcellular location">
    <subcellularLocation>
        <location evidence="1">Nucleus</location>
    </subcellularLocation>
</comment>
<dbReference type="GO" id="GO:0006357">
    <property type="term" value="P:regulation of transcription by RNA polymerase II"/>
    <property type="evidence" value="ECO:0007669"/>
    <property type="project" value="TreeGrafter"/>
</dbReference>
<feature type="compositionally biased region" description="Basic residues" evidence="6">
    <location>
        <begin position="132"/>
        <end position="148"/>
    </location>
</feature>
<feature type="compositionally biased region" description="Polar residues" evidence="6">
    <location>
        <begin position="327"/>
        <end position="343"/>
    </location>
</feature>
<feature type="compositionally biased region" description="Low complexity" evidence="6">
    <location>
        <begin position="519"/>
        <end position="531"/>
    </location>
</feature>
<feature type="compositionally biased region" description="Polar residues" evidence="6">
    <location>
        <begin position="726"/>
        <end position="735"/>
    </location>
</feature>
<feature type="region of interest" description="Disordered" evidence="6">
    <location>
        <begin position="1584"/>
        <end position="1608"/>
    </location>
</feature>
<feature type="compositionally biased region" description="Low complexity" evidence="6">
    <location>
        <begin position="229"/>
        <end position="247"/>
    </location>
</feature>
<dbReference type="SUPFAM" id="SSF57667">
    <property type="entry name" value="beta-beta-alpha zinc fingers"/>
    <property type="match status" value="2"/>
</dbReference>
<feature type="domain" description="C2H2-type" evidence="7">
    <location>
        <begin position="535"/>
        <end position="564"/>
    </location>
</feature>
<keyword evidence="5" id="KW-0862">Zinc</keyword>
<dbReference type="GO" id="GO:0000118">
    <property type="term" value="C:histone deacetylase complex"/>
    <property type="evidence" value="ECO:0007669"/>
    <property type="project" value="TreeGrafter"/>
</dbReference>
<dbReference type="PROSITE" id="PS51293">
    <property type="entry name" value="SANT"/>
    <property type="match status" value="1"/>
</dbReference>
<evidence type="ECO:0000259" key="8">
    <source>
        <dbReference type="PROSITE" id="PS51156"/>
    </source>
</evidence>
<evidence type="ECO:0000256" key="4">
    <source>
        <dbReference type="ARBA" id="ARBA00023242"/>
    </source>
</evidence>
<feature type="compositionally biased region" description="Polar residues" evidence="6">
    <location>
        <begin position="1091"/>
        <end position="1104"/>
    </location>
</feature>
<evidence type="ECO:0000313" key="11">
    <source>
        <dbReference type="Proteomes" id="UP000663852"/>
    </source>
</evidence>
<evidence type="ECO:0000259" key="9">
    <source>
        <dbReference type="PROSITE" id="PS51293"/>
    </source>
</evidence>
<dbReference type="Pfam" id="PF01448">
    <property type="entry name" value="ELM2"/>
    <property type="match status" value="1"/>
</dbReference>
<dbReference type="EMBL" id="CAJNOJ010000190">
    <property type="protein sequence ID" value="CAF1266831.1"/>
    <property type="molecule type" value="Genomic_DNA"/>
</dbReference>
<feature type="compositionally biased region" description="Low complexity" evidence="6">
    <location>
        <begin position="1105"/>
        <end position="1117"/>
    </location>
</feature>
<feature type="compositionally biased region" description="Low complexity" evidence="6">
    <location>
        <begin position="653"/>
        <end position="670"/>
    </location>
</feature>
<feature type="region of interest" description="Disordered" evidence="6">
    <location>
        <begin position="1091"/>
        <end position="1118"/>
    </location>
</feature>
<name>A0A815B654_ADIRI</name>
<evidence type="ECO:0000256" key="2">
    <source>
        <dbReference type="ARBA" id="ARBA00023015"/>
    </source>
</evidence>
<evidence type="ECO:0000256" key="1">
    <source>
        <dbReference type="ARBA" id="ARBA00004123"/>
    </source>
</evidence>
<evidence type="ECO:0000259" key="7">
    <source>
        <dbReference type="PROSITE" id="PS50157"/>
    </source>
</evidence>
<feature type="region of interest" description="Disordered" evidence="6">
    <location>
        <begin position="718"/>
        <end position="777"/>
    </location>
</feature>
<dbReference type="SUPFAM" id="SSF46689">
    <property type="entry name" value="Homeodomain-like"/>
    <property type="match status" value="1"/>
</dbReference>
<sequence>MHSTTGQNASTVPSSSISTSSSSSIATNNIEQYHYPPISTLRRPSRPSNIDLSVFDVNSTQHASDPGIYSAPICHLKQTASTNQHHRHHHSHHVQQSSLILPPHPHTATFHYQPPPQQQQQHVQLSSPHHQQQQHHLHQYSQQTHHHQQQQQQQQQQQHLLDPFSQHPHTPHTFPLQASSNQYHHYFHFPPAAQNLGTANSSTPPAYNQLTLQANVTTNGHLSPLNHRPTAVSSSSTANTSQPSTPTHNNRLLAVHLQEQQQQWSNPVLSPLMVKRINEGGNVVTSMPIDDDEDPSASIDALVADVDSNAHDLLDDQQNKSVDENKTTSTTPLTESRPSTVSPSPHLYLRGTSHILTTPPNPLASNDHPDNQLTVANSFRKNFSPIHSAGFELTSNSSVQIPSSATARTSFFTFDTNGLEQSDLKRHLNNETKEDNQEKIVNSLMINIDERTNTMSTNGLSQDDNSNHSSTNSNSQNTSSRSLSQMFKASGENKSRLSSSSPLSADRKPSPLSSTNNKSQTTMSSMSPQQQGNRHFCSHPDCAKVFANKSALAKHKLTHCQDRRHKCVKCNKGFKRLDHLHGHMLTHEEEKPHKCRVPDCNRTYCDARSLKRHIENAHQNILAAIHEGGHDEYRRFLPETAFVKTKDLSSDFSIDSVDSNSPRSSSIDNDQGYHVNQLRSSNGHKLVPTYTFDEEKCVECHICKKSFKNGAALNGHMRLHGGFNDKQPSPSSTDNAQKKKRITPPGPNDRRQIKRKRPNSPISSNDSTQRPILQRSMPIKSEEDDYILMSPSSNPSHQSNLHSYQQSMYPTLPPCSDVLQQRFYDRTLSSRTRSISSSVIQTQTNPLSHPIIKNPMSVQPVPNISKQNRKQIPLPSQVYDRNNNHPYGFDLRMNDDALHSRTNMNNHNSNHSLNIPAGILRFDQLTNAQMFPNVGTMSNYDDRIRKTLSVDETLKYYHQDRQINEFSSAKHPQPYLYGRSMSTQHHPTTFSQFPVSPHAPTTLTPNIFHQILRHTNDMLNKEFYISRTDHLSQHHANIDDSMRYTPSTSPYATHLYHSPSPHIVHSPADRIPNPTASVINTPVTSPYSNLNTSHCSPASSTDMCNNNPPSNSMQPSPLTNSVLSHAALKKRILNALKQEAQDEQQHNQMGQDFSPSLEQNTDQDNKSQANAETCSDNSSLKVIPDIDSPTPDTTAIATAITTKSASGFLIGTPSSSTTTTTISSSSASSDTTHFNYENLPPAIPAQISEQTTANSNNGSFQWPSQVSQFRRQQSLNIANQTSNPLPTTPYTPPPMLSPFRKGPGLYYQVFSQTTPAATQQAITVPTPSLPFTPVPDEISGPKINIGEKYQAVIPKLQANLDDNSVEHDELLFSPSELVSLDETALDKYEQLSRTNPLLFSPRHSPTLYPIELVYMLLHEYKGDLQRTLAALLDGTASDIKQCRPLHRYHFPECDTWTKEEINAFTKAMDSSEKNFLAISRAVGTKTVKQCIEFHYMPKVHFTNRETGTNSLATKRKRLQMIKAKQSHSQKQIYDDDISSSPSYNEFRIDDDNATIISDNSTITVFSCDIDDCLQTFTSERAYRAHRNDHRRIRNTGTPPANVKGKSKS</sequence>
<feature type="domain" description="C2H2-type" evidence="7">
    <location>
        <begin position="565"/>
        <end position="592"/>
    </location>
</feature>
<feature type="region of interest" description="Disordered" evidence="6">
    <location>
        <begin position="1"/>
        <end position="23"/>
    </location>
</feature>
<feature type="compositionally biased region" description="Low complexity" evidence="6">
    <location>
        <begin position="1213"/>
        <end position="1232"/>
    </location>
</feature>
<dbReference type="Proteomes" id="UP000663852">
    <property type="component" value="Unassembled WGS sequence"/>
</dbReference>
<organism evidence="10 11">
    <name type="scientific">Adineta ricciae</name>
    <name type="common">Rotifer</name>
    <dbReference type="NCBI Taxonomy" id="249248"/>
    <lineage>
        <taxon>Eukaryota</taxon>
        <taxon>Metazoa</taxon>
        <taxon>Spiralia</taxon>
        <taxon>Gnathifera</taxon>
        <taxon>Rotifera</taxon>
        <taxon>Eurotatoria</taxon>
        <taxon>Bdelloidea</taxon>
        <taxon>Adinetida</taxon>
        <taxon>Adinetidae</taxon>
        <taxon>Adineta</taxon>
    </lineage>
</organism>
<dbReference type="PROSITE" id="PS50157">
    <property type="entry name" value="ZINC_FINGER_C2H2_2"/>
    <property type="match status" value="5"/>
</dbReference>
<evidence type="ECO:0000256" key="5">
    <source>
        <dbReference type="PROSITE-ProRule" id="PRU00042"/>
    </source>
</evidence>
<feature type="region of interest" description="Disordered" evidence="6">
    <location>
        <begin position="1250"/>
        <end position="1269"/>
    </location>
</feature>
<feature type="region of interest" description="Disordered" evidence="6">
    <location>
        <begin position="219"/>
        <end position="248"/>
    </location>
</feature>
<feature type="compositionally biased region" description="Polar residues" evidence="6">
    <location>
        <begin position="760"/>
        <end position="771"/>
    </location>
</feature>
<reference evidence="10" key="1">
    <citation type="submission" date="2021-02" db="EMBL/GenBank/DDBJ databases">
        <authorList>
            <person name="Nowell W R."/>
        </authorList>
    </citation>
    <scope>NUCLEOTIDE SEQUENCE</scope>
</reference>
<feature type="region of interest" description="Disordered" evidence="6">
    <location>
        <begin position="1140"/>
        <end position="1189"/>
    </location>
</feature>
<dbReference type="InterPro" id="IPR017884">
    <property type="entry name" value="SANT_dom"/>
</dbReference>
<feature type="domain" description="C2H2-type" evidence="7">
    <location>
        <begin position="593"/>
        <end position="618"/>
    </location>
</feature>
<dbReference type="InterPro" id="IPR009057">
    <property type="entry name" value="Homeodomain-like_sf"/>
</dbReference>
<feature type="domain" description="C2H2-type" evidence="7">
    <location>
        <begin position="1565"/>
        <end position="1594"/>
    </location>
</feature>
<feature type="region of interest" description="Disordered" evidence="6">
    <location>
        <begin position="79"/>
        <end position="177"/>
    </location>
</feature>
<feature type="compositionally biased region" description="Low complexity" evidence="6">
    <location>
        <begin position="118"/>
        <end position="131"/>
    </location>
</feature>
<accession>A0A815B654</accession>
<dbReference type="GO" id="GO:0008270">
    <property type="term" value="F:zinc ion binding"/>
    <property type="evidence" value="ECO:0007669"/>
    <property type="project" value="UniProtKB-KW"/>
</dbReference>
<dbReference type="PANTHER" id="PTHR16089">
    <property type="entry name" value="REST COREPRESSOR COREST PROTEIN-RELATED"/>
    <property type="match status" value="1"/>
</dbReference>